<reference evidence="3" key="1">
    <citation type="journal article" date="2019" name="Int. J. Syst. Evol. Microbiol.">
        <title>The Global Catalogue of Microorganisms (GCM) 10K type strain sequencing project: providing services to taxonomists for standard genome sequencing and annotation.</title>
        <authorList>
            <consortium name="The Broad Institute Genomics Platform"/>
            <consortium name="The Broad Institute Genome Sequencing Center for Infectious Disease"/>
            <person name="Wu L."/>
            <person name="Ma J."/>
        </authorList>
    </citation>
    <scope>NUCLEOTIDE SEQUENCE [LARGE SCALE GENOMIC DNA]</scope>
    <source>
        <strain evidence="3">CGMCC 1.13666</strain>
    </source>
</reference>
<proteinExistence type="predicted"/>
<sequence>MHKHVDWDEPGTASVQAHYAKDPHHQAEPGSGDILSARLDGLVVRVRVEAHVEATSIGEVVALIDPASGERKKSHGKLELGDTVRLPDDRRAFEPQPGDAAQTQDD</sequence>
<dbReference type="RefSeq" id="WP_346060703.1">
    <property type="nucleotide sequence ID" value="NZ_BAAADR010000002.1"/>
</dbReference>
<gene>
    <name evidence="2" type="ORF">ACFQH5_07125</name>
</gene>
<feature type="compositionally biased region" description="Basic and acidic residues" evidence="1">
    <location>
        <begin position="68"/>
        <end position="93"/>
    </location>
</feature>
<feature type="region of interest" description="Disordered" evidence="1">
    <location>
        <begin position="67"/>
        <end position="106"/>
    </location>
</feature>
<evidence type="ECO:0000313" key="2">
    <source>
        <dbReference type="EMBL" id="MFC7089315.1"/>
    </source>
</evidence>
<accession>A0ABW2ETN6</accession>
<name>A0ABW2ETN6_9GAMM</name>
<evidence type="ECO:0000313" key="3">
    <source>
        <dbReference type="Proteomes" id="UP001596411"/>
    </source>
</evidence>
<evidence type="ECO:0000256" key="1">
    <source>
        <dbReference type="SAM" id="MobiDB-lite"/>
    </source>
</evidence>
<organism evidence="2 3">
    <name type="scientific">Halomonas salifodinae</name>
    <dbReference type="NCBI Taxonomy" id="438745"/>
    <lineage>
        <taxon>Bacteria</taxon>
        <taxon>Pseudomonadati</taxon>
        <taxon>Pseudomonadota</taxon>
        <taxon>Gammaproteobacteria</taxon>
        <taxon>Oceanospirillales</taxon>
        <taxon>Halomonadaceae</taxon>
        <taxon>Halomonas</taxon>
    </lineage>
</organism>
<keyword evidence="3" id="KW-1185">Reference proteome</keyword>
<comment type="caution">
    <text evidence="2">The sequence shown here is derived from an EMBL/GenBank/DDBJ whole genome shotgun (WGS) entry which is preliminary data.</text>
</comment>
<protein>
    <submittedName>
        <fullName evidence="2">Uncharacterized protein</fullName>
    </submittedName>
</protein>
<dbReference type="Proteomes" id="UP001596411">
    <property type="component" value="Unassembled WGS sequence"/>
</dbReference>
<dbReference type="EMBL" id="JBHSZP010000014">
    <property type="protein sequence ID" value="MFC7089315.1"/>
    <property type="molecule type" value="Genomic_DNA"/>
</dbReference>
<feature type="region of interest" description="Disordered" evidence="1">
    <location>
        <begin position="1"/>
        <end position="33"/>
    </location>
</feature>